<sequence length="379" mass="41598">MGHFNTILRAILLALPLSRAQTGTISDLGGPSGVQISAEFSNAKGGLRDVMFSYDLTKVDHEYSWQFGAAFWFGDRREDVAYIAIQPYQDYIRASFYSFTPGATTRFLNNMEAAGNDAPGCIGEADGVAGVSCHNFLPIDQYNGLFNLSVTNSGGNIWTGKFIDTASGHQLIAGEWTLPHSRAMKPGVDYFLEALRGTADEGCANIPGTLTTFVRPSRLSTGESAQLHEPYPIGPCRDFIHFEPRSVGEGVEVKVQGGSKRGNSMPTANQPQRHEKAKQPAEDDNCPLDDNKKESQQHKTPVIQQPRPQPSTQPKGSRQSGRQQPVPWLSELQHQALCRGYNGNDQACISGYEQCRQKLSGNAFVGWYDVVKCVNRLPK</sequence>
<feature type="region of interest" description="Disordered" evidence="1">
    <location>
        <begin position="254"/>
        <end position="325"/>
    </location>
</feature>
<proteinExistence type="predicted"/>
<accession>A0A2A9PJN0</accession>
<name>A0A2A9PJN0_OPHUN</name>
<dbReference type="STRING" id="268505.A0A2A9PJN0"/>
<feature type="signal peptide" evidence="2">
    <location>
        <begin position="1"/>
        <end position="20"/>
    </location>
</feature>
<evidence type="ECO:0000313" key="3">
    <source>
        <dbReference type="EMBL" id="PFH61579.1"/>
    </source>
</evidence>
<comment type="caution">
    <text evidence="3">The sequence shown here is derived from an EMBL/GenBank/DDBJ whole genome shotgun (WGS) entry which is preliminary data.</text>
</comment>
<dbReference type="Proteomes" id="UP000037136">
    <property type="component" value="Unassembled WGS sequence"/>
</dbReference>
<dbReference type="OrthoDB" id="5576763at2759"/>
<gene>
    <name evidence="3" type="ORF">XA68_16929</name>
</gene>
<keyword evidence="2" id="KW-0732">Signal</keyword>
<protein>
    <submittedName>
        <fullName evidence="3">Uncharacterized protein</fullName>
    </submittedName>
</protein>
<dbReference type="EMBL" id="LAZP02000064">
    <property type="protein sequence ID" value="PFH61579.1"/>
    <property type="molecule type" value="Genomic_DNA"/>
</dbReference>
<reference evidence="3 4" key="1">
    <citation type="journal article" date="2015" name="BMC Genomics">
        <title>Gene expression during zombie ant biting behavior reflects the complexity underlying fungal parasitic behavioral manipulation.</title>
        <authorList>
            <person name="de Bekker C."/>
            <person name="Ohm R.A."/>
            <person name="Loreto R.G."/>
            <person name="Sebastian A."/>
            <person name="Albert I."/>
            <person name="Merrow M."/>
            <person name="Brachmann A."/>
            <person name="Hughes D.P."/>
        </authorList>
    </citation>
    <scope>NUCLEOTIDE SEQUENCE [LARGE SCALE GENOMIC DNA]</scope>
    <source>
        <strain evidence="3 4">SC16a</strain>
    </source>
</reference>
<keyword evidence="4" id="KW-1185">Reference proteome</keyword>
<feature type="compositionally biased region" description="Polar residues" evidence="1">
    <location>
        <begin position="261"/>
        <end position="271"/>
    </location>
</feature>
<feature type="compositionally biased region" description="Polar residues" evidence="1">
    <location>
        <begin position="310"/>
        <end position="323"/>
    </location>
</feature>
<feature type="compositionally biased region" description="Basic and acidic residues" evidence="1">
    <location>
        <begin position="272"/>
        <end position="281"/>
    </location>
</feature>
<reference evidence="3 4" key="2">
    <citation type="journal article" date="2017" name="Sci. Rep.">
        <title>Ant-infecting Ophiocordyceps genomes reveal a high diversity of potential behavioral manipulation genes and a possible major role for enterotoxins.</title>
        <authorList>
            <person name="de Bekker C."/>
            <person name="Ohm R.A."/>
            <person name="Evans H.C."/>
            <person name="Brachmann A."/>
            <person name="Hughes D.P."/>
        </authorList>
    </citation>
    <scope>NUCLEOTIDE SEQUENCE [LARGE SCALE GENOMIC DNA]</scope>
    <source>
        <strain evidence="3 4">SC16a</strain>
    </source>
</reference>
<evidence type="ECO:0000256" key="1">
    <source>
        <dbReference type="SAM" id="MobiDB-lite"/>
    </source>
</evidence>
<organism evidence="3 4">
    <name type="scientific">Ophiocordyceps unilateralis</name>
    <name type="common">Zombie-ant fungus</name>
    <name type="synonym">Torrubia unilateralis</name>
    <dbReference type="NCBI Taxonomy" id="268505"/>
    <lineage>
        <taxon>Eukaryota</taxon>
        <taxon>Fungi</taxon>
        <taxon>Dikarya</taxon>
        <taxon>Ascomycota</taxon>
        <taxon>Pezizomycotina</taxon>
        <taxon>Sordariomycetes</taxon>
        <taxon>Hypocreomycetidae</taxon>
        <taxon>Hypocreales</taxon>
        <taxon>Ophiocordycipitaceae</taxon>
        <taxon>Ophiocordyceps</taxon>
    </lineage>
</organism>
<evidence type="ECO:0000313" key="4">
    <source>
        <dbReference type="Proteomes" id="UP000037136"/>
    </source>
</evidence>
<evidence type="ECO:0000256" key="2">
    <source>
        <dbReference type="SAM" id="SignalP"/>
    </source>
</evidence>
<dbReference type="AlphaFoldDB" id="A0A2A9PJN0"/>
<feature type="chain" id="PRO_5012428122" evidence="2">
    <location>
        <begin position="21"/>
        <end position="379"/>
    </location>
</feature>